<dbReference type="PANTHER" id="PTHR12914">
    <property type="entry name" value="PARTNER OF SLD5"/>
    <property type="match status" value="1"/>
</dbReference>
<feature type="domain" description="DNA replication complex GINS protein PSF1 C-terminal" evidence="7">
    <location>
        <begin position="110"/>
        <end position="160"/>
    </location>
</feature>
<comment type="function">
    <text evidence="5">Required for correct functioning of the GINS complex, a complex that plays an essential role in the initiation of DNA replication, and progression of DNA replication forks. GINS complex seems to bind preferentially to single-stranded DNA.</text>
</comment>
<gene>
    <name evidence="8" type="ORF">ANN_25910</name>
</gene>
<proteinExistence type="inferred from homology"/>
<accession>A0ABQ8S502</accession>
<keyword evidence="3 5" id="KW-0235">DNA replication</keyword>
<comment type="similarity">
    <text evidence="2 5">Belongs to the GINS1/PSF1 family.</text>
</comment>
<dbReference type="PANTHER" id="PTHR12914:SF2">
    <property type="entry name" value="DNA REPLICATION COMPLEX GINS PROTEIN PSF1"/>
    <property type="match status" value="1"/>
</dbReference>
<dbReference type="InterPro" id="IPR036397">
    <property type="entry name" value="RNaseH_sf"/>
</dbReference>
<dbReference type="Gene3D" id="1.20.58.1030">
    <property type="match status" value="2"/>
</dbReference>
<dbReference type="Pfam" id="PF24997">
    <property type="entry name" value="PSF1_C"/>
    <property type="match status" value="1"/>
</dbReference>
<dbReference type="EMBL" id="JAJSOF020000036">
    <property type="protein sequence ID" value="KAJ4428915.1"/>
    <property type="molecule type" value="Genomic_DNA"/>
</dbReference>
<dbReference type="InterPro" id="IPR021151">
    <property type="entry name" value="GINS_A"/>
</dbReference>
<organism evidence="8 9">
    <name type="scientific">Periplaneta americana</name>
    <name type="common">American cockroach</name>
    <name type="synonym">Blatta americana</name>
    <dbReference type="NCBI Taxonomy" id="6978"/>
    <lineage>
        <taxon>Eukaryota</taxon>
        <taxon>Metazoa</taxon>
        <taxon>Ecdysozoa</taxon>
        <taxon>Arthropoda</taxon>
        <taxon>Hexapoda</taxon>
        <taxon>Insecta</taxon>
        <taxon>Pterygota</taxon>
        <taxon>Neoptera</taxon>
        <taxon>Polyneoptera</taxon>
        <taxon>Dictyoptera</taxon>
        <taxon>Blattodea</taxon>
        <taxon>Blattoidea</taxon>
        <taxon>Blattidae</taxon>
        <taxon>Blattinae</taxon>
        <taxon>Periplaneta</taxon>
    </lineage>
</organism>
<dbReference type="Pfam" id="PF05916">
    <property type="entry name" value="Sld5"/>
    <property type="match status" value="1"/>
</dbReference>
<evidence type="ECO:0000259" key="6">
    <source>
        <dbReference type="Pfam" id="PF05916"/>
    </source>
</evidence>
<dbReference type="Gene3D" id="3.30.420.10">
    <property type="entry name" value="Ribonuclease H-like superfamily/Ribonuclease H"/>
    <property type="match status" value="1"/>
</dbReference>
<comment type="caution">
    <text evidence="8">The sequence shown here is derived from an EMBL/GenBank/DDBJ whole genome shotgun (WGS) entry which is preliminary data.</text>
</comment>
<evidence type="ECO:0000256" key="3">
    <source>
        <dbReference type="ARBA" id="ARBA00022705"/>
    </source>
</evidence>
<keyword evidence="9" id="KW-1185">Reference proteome</keyword>
<evidence type="ECO:0000313" key="9">
    <source>
        <dbReference type="Proteomes" id="UP001148838"/>
    </source>
</evidence>
<dbReference type="SUPFAM" id="SSF158573">
    <property type="entry name" value="GINS helical bundle-like"/>
    <property type="match status" value="1"/>
</dbReference>
<evidence type="ECO:0000256" key="2">
    <source>
        <dbReference type="ARBA" id="ARBA00006677"/>
    </source>
</evidence>
<dbReference type="InterPro" id="IPR056783">
    <property type="entry name" value="PSF1_C"/>
</dbReference>
<sequence length="387" mass="45033">MFGEIAFELIKELHRSPDSVTLFNEDAVRKVLDEMKALFDQNWRDVYNRLTRIRQMRWEFGSILPPEIKSNLCEPEIQWFNNYSKSLANYMKSIGENHGLDLTQDIKPPKAHYIEVRCQVDYGKFELDDGEIVLLKKNSQHLLPRAQCEPLIRQGILEHTCTKMLLANIEIRQEEFAFFSCVFKFYISDVSEILAGSIITSYEDLKALLFYFEQYSELSQRTRVSVSSILMARKEKEETSELRTPGVKNPMSKGKRLITVHIGNDTGFVKGGLLVFESKKDRNYHKDMNGEIFNNWFRGVLPKLEPGSVIVIDNSPYHSVKLERRPNRSWLKKDIVNWLENKNEKFEPIAYKDHLLMLVAKYSALFNKYIVDESAKSAGHVVLRLPP</sequence>
<dbReference type="CDD" id="cd21696">
    <property type="entry name" value="GINS_B_Psf1"/>
    <property type="match status" value="1"/>
</dbReference>
<dbReference type="InterPro" id="IPR036224">
    <property type="entry name" value="GINS_bundle-like_dom_sf"/>
</dbReference>
<feature type="domain" description="GINS subunit" evidence="6">
    <location>
        <begin position="48"/>
        <end position="94"/>
    </location>
</feature>
<comment type="subunit">
    <text evidence="5">Component of the GINS complex.</text>
</comment>
<name>A0ABQ8S502_PERAM</name>
<dbReference type="InterPro" id="IPR005339">
    <property type="entry name" value="GINS_Psf1"/>
</dbReference>
<evidence type="ECO:0000256" key="4">
    <source>
        <dbReference type="ARBA" id="ARBA00023242"/>
    </source>
</evidence>
<comment type="subcellular location">
    <subcellularLocation>
        <location evidence="1 5">Nucleus</location>
    </subcellularLocation>
</comment>
<evidence type="ECO:0000259" key="7">
    <source>
        <dbReference type="Pfam" id="PF24997"/>
    </source>
</evidence>
<protein>
    <recommendedName>
        <fullName evidence="5">DNA replication complex GINS protein PSF1</fullName>
    </recommendedName>
</protein>
<dbReference type="Proteomes" id="UP001148838">
    <property type="component" value="Unassembled WGS sequence"/>
</dbReference>
<keyword evidence="4 5" id="KW-0539">Nucleus</keyword>
<evidence type="ECO:0000256" key="1">
    <source>
        <dbReference type="ARBA" id="ARBA00004123"/>
    </source>
</evidence>
<evidence type="ECO:0000256" key="5">
    <source>
        <dbReference type="RuleBase" id="RU368085"/>
    </source>
</evidence>
<reference evidence="8 9" key="1">
    <citation type="journal article" date="2022" name="Allergy">
        <title>Genome assembly and annotation of Periplaneta americana reveal a comprehensive cockroach allergen profile.</title>
        <authorList>
            <person name="Wang L."/>
            <person name="Xiong Q."/>
            <person name="Saelim N."/>
            <person name="Wang L."/>
            <person name="Nong W."/>
            <person name="Wan A.T."/>
            <person name="Shi M."/>
            <person name="Liu X."/>
            <person name="Cao Q."/>
            <person name="Hui J.H.L."/>
            <person name="Sookrung N."/>
            <person name="Leung T.F."/>
            <person name="Tungtrongchitr A."/>
            <person name="Tsui S.K.W."/>
        </authorList>
    </citation>
    <scope>NUCLEOTIDE SEQUENCE [LARGE SCALE GENOMIC DNA]</scope>
    <source>
        <strain evidence="8">PWHHKU_190912</strain>
    </source>
</reference>
<dbReference type="CDD" id="cd11710">
    <property type="entry name" value="GINS_A_psf1"/>
    <property type="match status" value="1"/>
</dbReference>
<evidence type="ECO:0000313" key="8">
    <source>
        <dbReference type="EMBL" id="KAJ4428915.1"/>
    </source>
</evidence>